<organism evidence="2 3">
    <name type="scientific">Candidatus Dechloromonas phosphorivorans</name>
    <dbReference type="NCBI Taxonomy" id="2899244"/>
    <lineage>
        <taxon>Bacteria</taxon>
        <taxon>Pseudomonadati</taxon>
        <taxon>Pseudomonadota</taxon>
        <taxon>Betaproteobacteria</taxon>
        <taxon>Rhodocyclales</taxon>
        <taxon>Azonexaceae</taxon>
        <taxon>Dechloromonas</taxon>
    </lineage>
</organism>
<dbReference type="InterPro" id="IPR012924">
    <property type="entry name" value="TfuA_core"/>
</dbReference>
<evidence type="ECO:0000313" key="2">
    <source>
        <dbReference type="EMBL" id="MBK7414551.1"/>
    </source>
</evidence>
<accession>A0A935K967</accession>
<evidence type="ECO:0000259" key="1">
    <source>
        <dbReference type="Pfam" id="PF07812"/>
    </source>
</evidence>
<proteinExistence type="predicted"/>
<reference evidence="2 3" key="1">
    <citation type="submission" date="2020-10" db="EMBL/GenBank/DDBJ databases">
        <title>Connecting structure to function with the recovery of over 1000 high-quality activated sludge metagenome-assembled genomes encoding full-length rRNA genes using long-read sequencing.</title>
        <authorList>
            <person name="Singleton C.M."/>
            <person name="Petriglieri F."/>
            <person name="Kristensen J.M."/>
            <person name="Kirkegaard R.H."/>
            <person name="Michaelsen T.Y."/>
            <person name="Andersen M.H."/>
            <person name="Karst S.M."/>
            <person name="Dueholm M.S."/>
            <person name="Nielsen P.H."/>
            <person name="Albertsen M."/>
        </authorList>
    </citation>
    <scope>NUCLEOTIDE SEQUENCE [LARGE SCALE GENOMIC DNA]</scope>
    <source>
        <strain evidence="2">EsbW_18-Q3-R4-48_BATAC.463</strain>
    </source>
</reference>
<dbReference type="Pfam" id="PF07812">
    <property type="entry name" value="TfuA"/>
    <property type="match status" value="1"/>
</dbReference>
<comment type="caution">
    <text evidence="2">The sequence shown here is derived from an EMBL/GenBank/DDBJ whole genome shotgun (WGS) entry which is preliminary data.</text>
</comment>
<dbReference type="AlphaFoldDB" id="A0A935K967"/>
<evidence type="ECO:0000313" key="3">
    <source>
        <dbReference type="Proteomes" id="UP000739411"/>
    </source>
</evidence>
<dbReference type="EMBL" id="JADJMS010000009">
    <property type="protein sequence ID" value="MBK7414551.1"/>
    <property type="molecule type" value="Genomic_DNA"/>
</dbReference>
<protein>
    <submittedName>
        <fullName evidence="2">TfuA domain-containing protein</fullName>
    </submittedName>
</protein>
<feature type="domain" description="TfuA-like core" evidence="1">
    <location>
        <begin position="19"/>
        <end position="137"/>
    </location>
</feature>
<name>A0A935K967_9RHOO</name>
<gene>
    <name evidence="2" type="ORF">IPJ38_04965</name>
</gene>
<sequence length="232" mass="26221">MGSVFRAVEEGYSTIAIVDGYFGNVPSVWHKEIIYAMSEGVGVVGSSSMGALRAAELHQHGMLGVGVVFKLFARSILNDDDEVCVSHCPRELDYRPLTYAMVNFRFAFRRMRVLKIITKDDNFRFVAHMNGLHFSLRDGEGLRPVLEAEASGGNRDLWKQFQHCYRDVKAADAERLVNMLNCSNFSKKITVGNRCHFPRTAHWRVQFENKRDDLPALGFDAGAFRGVTLVNR</sequence>
<dbReference type="Proteomes" id="UP000739411">
    <property type="component" value="Unassembled WGS sequence"/>
</dbReference>